<dbReference type="Pfam" id="PF13524">
    <property type="entry name" value="Glyco_trans_1_2"/>
    <property type="match status" value="1"/>
</dbReference>
<evidence type="ECO:0000259" key="1">
    <source>
        <dbReference type="Pfam" id="PF13524"/>
    </source>
</evidence>
<keyword evidence="3" id="KW-1185">Reference proteome</keyword>
<reference evidence="2 3" key="1">
    <citation type="submission" date="2017-11" db="EMBL/GenBank/DDBJ databases">
        <title>Draft genome sequence of magnetotactic bacterium Magnetospirillum kuznetsovii LBB-42.</title>
        <authorList>
            <person name="Grouzdev D.S."/>
            <person name="Rysina M.S."/>
            <person name="Baslerov R.V."/>
            <person name="Koziaeva V."/>
        </authorList>
    </citation>
    <scope>NUCLEOTIDE SEQUENCE [LARGE SCALE GENOMIC DNA]</scope>
    <source>
        <strain evidence="2 3">LBB-42</strain>
    </source>
</reference>
<sequence length="168" mass="18874">MVKRLVGLGQGDRAKAFLSRWTERWPISTAHLMDMGVMAMLTGASAILNISAHSPKDHLITGRVWETLAAGALLVEQDNPSTAKFFPPYRHYLPWTNVEDIVHIAKFIKRRPDLARRVADEGHAWAKRHYGVTAFWTALLGHALRPRSEADMAGELQAAQDWFATLFS</sequence>
<proteinExistence type="predicted"/>
<protein>
    <recommendedName>
        <fullName evidence="1">Spore protein YkvP/CgeB glycosyl transferase-like domain-containing protein</fullName>
    </recommendedName>
</protein>
<dbReference type="Proteomes" id="UP000251075">
    <property type="component" value="Unassembled WGS sequence"/>
</dbReference>
<accession>A0A364NUN2</accession>
<dbReference type="AlphaFoldDB" id="A0A364NUN2"/>
<evidence type="ECO:0000313" key="2">
    <source>
        <dbReference type="EMBL" id="RAU20799.1"/>
    </source>
</evidence>
<name>A0A364NUN2_9PROT</name>
<dbReference type="InterPro" id="IPR055259">
    <property type="entry name" value="YkvP/CgeB_Glyco_trans-like"/>
</dbReference>
<evidence type="ECO:0000313" key="3">
    <source>
        <dbReference type="Proteomes" id="UP000251075"/>
    </source>
</evidence>
<dbReference type="EMBL" id="PGTO01000016">
    <property type="protein sequence ID" value="RAU20799.1"/>
    <property type="molecule type" value="Genomic_DNA"/>
</dbReference>
<feature type="domain" description="Spore protein YkvP/CgeB glycosyl transferase-like" evidence="1">
    <location>
        <begin position="20"/>
        <end position="135"/>
    </location>
</feature>
<comment type="caution">
    <text evidence="2">The sequence shown here is derived from an EMBL/GenBank/DDBJ whole genome shotgun (WGS) entry which is preliminary data.</text>
</comment>
<organism evidence="2 3">
    <name type="scientific">Paramagnetospirillum kuznetsovii</name>
    <dbReference type="NCBI Taxonomy" id="2053833"/>
    <lineage>
        <taxon>Bacteria</taxon>
        <taxon>Pseudomonadati</taxon>
        <taxon>Pseudomonadota</taxon>
        <taxon>Alphaproteobacteria</taxon>
        <taxon>Rhodospirillales</taxon>
        <taxon>Magnetospirillaceae</taxon>
        <taxon>Paramagnetospirillum</taxon>
    </lineage>
</organism>
<gene>
    <name evidence="2" type="ORF">CU669_16120</name>
</gene>